<name>A0A6J6XTY3_9ZZZZ</name>
<feature type="domain" description="Helicase/UvrB N-terminal" evidence="1">
    <location>
        <begin position="13"/>
        <end position="179"/>
    </location>
</feature>
<dbReference type="SUPFAM" id="SSF52540">
    <property type="entry name" value="P-loop containing nucleoside triphosphate hydrolases"/>
    <property type="match status" value="1"/>
</dbReference>
<proteinExistence type="predicted"/>
<dbReference type="InterPro" id="IPR027417">
    <property type="entry name" value="P-loop_NTPase"/>
</dbReference>
<organism evidence="3">
    <name type="scientific">freshwater metagenome</name>
    <dbReference type="NCBI Taxonomy" id="449393"/>
    <lineage>
        <taxon>unclassified sequences</taxon>
        <taxon>metagenomes</taxon>
        <taxon>ecological metagenomes</taxon>
    </lineage>
</organism>
<dbReference type="AlphaFoldDB" id="A0A6J6XTY3"/>
<dbReference type="Pfam" id="PF19778">
    <property type="entry name" value="RE_endonuc"/>
    <property type="match status" value="1"/>
</dbReference>
<dbReference type="Gene3D" id="3.40.50.300">
    <property type="entry name" value="P-loop containing nucleotide triphosphate hydrolases"/>
    <property type="match status" value="1"/>
</dbReference>
<gene>
    <name evidence="3" type="ORF">UFOPK2992_00890</name>
</gene>
<dbReference type="Pfam" id="PF04851">
    <property type="entry name" value="ResIII"/>
    <property type="match status" value="1"/>
</dbReference>
<dbReference type="GO" id="GO:0005524">
    <property type="term" value="F:ATP binding"/>
    <property type="evidence" value="ECO:0007669"/>
    <property type="project" value="InterPro"/>
</dbReference>
<dbReference type="InterPro" id="IPR045572">
    <property type="entry name" value="RE_endonuc_C"/>
</dbReference>
<protein>
    <submittedName>
        <fullName evidence="3">Unannotated protein</fullName>
    </submittedName>
</protein>
<evidence type="ECO:0000259" key="1">
    <source>
        <dbReference type="Pfam" id="PF04851"/>
    </source>
</evidence>
<evidence type="ECO:0000313" key="3">
    <source>
        <dbReference type="EMBL" id="CAB4798638.1"/>
    </source>
</evidence>
<evidence type="ECO:0000259" key="2">
    <source>
        <dbReference type="Pfam" id="PF19778"/>
    </source>
</evidence>
<sequence>MTATPFQLESLNYQTDAVDAVVRVFDGTPKTQVHELAGNRCPLSWDQLEKNICDMAKRHRISDERLNLTAPKQGQPIDVCVEMETGTGKTLVYLRTLYRLHSVYGWNKFIIVVPSVAIRAGVLGTLADFGSQLAQVGGLNHPIPAFEYDSSRLQQLKTFIDSPQPAIMVMNSQAFVGQGRIISNEENEAPLDGLTWLQALARCRPVVVMDEPQMGMDTEAALKAFTDMRPLAKLRYSATHASGQARNCVYRLTPAQAYQQGLVKKIEVLTVDADNPAGSLQLELADTQIAKGQLPKAKLKLWFRNKAGELTYKTSSWLSAKTDLADTTNNRGYQGWRIDHIEKSLESGQWRVRFDNGQTLVQGQPMGQDKEGLFRLQLRWLIFRHFEKKARLAPLGIKCLSLVFIDKVANYLATAPGDTPLIKRLFEEEYSAKLQSISGHAPSSQALHAVQASYFAQTGQGNYTDSENAMSKNSAIYKRILTDKAGLVQLRDPVEFIFSHSALGVGWDNPNVFNIATLNVRESVDKKRQELGRGLRICVNENGQRVYDIEGTALGEEINLLTVVPNQSYQAFAEDYQQEITEAYGKDSNAAPPLRENRAGQLQKKTLKRRDDLFATDAFQQFWKTMARTTRFTVAFDEAQIVQDVVPQLRGINVQGYSADITSVRVALLEDSQAENPQVTTSYIGSTQAALKPRFAPQDWVQAIGQDSCLSQKAVLRLLQEALQDEHCAKQFLLNPVLFAQQASQLVRRAEREFMLRGLHYTPTGEVLTLNTLQAVVETVKDIAHTPLRGLYPQQAVDSGQEKYFAEAADKDLQLLCLLKLPTDYYICTPVGRYTPDFGLVFQQSGHRAMELGATPVVLHTEFFVVEVKATHDLNDTKALTEEEALKIECAARHFEALGFVTHISGRTVHMQPKRLYAAPRDTYEYFKKADVNTELQA</sequence>
<dbReference type="InterPro" id="IPR006935">
    <property type="entry name" value="Helicase/UvrB_N"/>
</dbReference>
<reference evidence="3" key="1">
    <citation type="submission" date="2020-05" db="EMBL/GenBank/DDBJ databases">
        <authorList>
            <person name="Chiriac C."/>
            <person name="Salcher M."/>
            <person name="Ghai R."/>
            <person name="Kavagutti S V."/>
        </authorList>
    </citation>
    <scope>NUCLEOTIDE SEQUENCE</scope>
</reference>
<dbReference type="GO" id="GO:0003677">
    <property type="term" value="F:DNA binding"/>
    <property type="evidence" value="ECO:0007669"/>
    <property type="project" value="InterPro"/>
</dbReference>
<feature type="domain" description="Type III restriction enzyme C-terminal endonuclease" evidence="2">
    <location>
        <begin position="791"/>
        <end position="899"/>
    </location>
</feature>
<dbReference type="EMBL" id="CAFAAI010000139">
    <property type="protein sequence ID" value="CAB4798638.1"/>
    <property type="molecule type" value="Genomic_DNA"/>
</dbReference>
<dbReference type="GO" id="GO:0015668">
    <property type="term" value="F:type III site-specific deoxyribonuclease activity"/>
    <property type="evidence" value="ECO:0007669"/>
    <property type="project" value="InterPro"/>
</dbReference>
<accession>A0A6J6XTY3</accession>